<evidence type="ECO:0000313" key="5">
    <source>
        <dbReference type="Proteomes" id="UP001595891"/>
    </source>
</evidence>
<dbReference type="PANTHER" id="PTHR13789">
    <property type="entry name" value="MONOOXYGENASE"/>
    <property type="match status" value="1"/>
</dbReference>
<dbReference type="Proteomes" id="UP001595891">
    <property type="component" value="Unassembled WGS sequence"/>
</dbReference>
<keyword evidence="5" id="KW-1185">Reference proteome</keyword>
<gene>
    <name evidence="4" type="ORF">ACFO8L_09445</name>
</gene>
<evidence type="ECO:0000259" key="3">
    <source>
        <dbReference type="Pfam" id="PF01494"/>
    </source>
</evidence>
<dbReference type="PANTHER" id="PTHR13789:SF309">
    <property type="entry name" value="PUTATIVE (AFU_ORTHOLOGUE AFUA_6G14510)-RELATED"/>
    <property type="match status" value="1"/>
</dbReference>
<protein>
    <submittedName>
        <fullName evidence="4">FAD-dependent monooxygenase</fullName>
    </submittedName>
</protein>
<reference evidence="5" key="1">
    <citation type="journal article" date="2019" name="Int. J. Syst. Evol. Microbiol.">
        <title>The Global Catalogue of Microorganisms (GCM) 10K type strain sequencing project: providing services to taxonomists for standard genome sequencing and annotation.</title>
        <authorList>
            <consortium name="The Broad Institute Genomics Platform"/>
            <consortium name="The Broad Institute Genome Sequencing Center for Infectious Disease"/>
            <person name="Wu L."/>
            <person name="Ma J."/>
        </authorList>
    </citation>
    <scope>NUCLEOTIDE SEQUENCE [LARGE SCALE GENOMIC DNA]</scope>
    <source>
        <strain evidence="5">CCUG 49560</strain>
    </source>
</reference>
<dbReference type="InterPro" id="IPR002938">
    <property type="entry name" value="FAD-bd"/>
</dbReference>
<comment type="caution">
    <text evidence="4">The sequence shown here is derived from an EMBL/GenBank/DDBJ whole genome shotgun (WGS) entry which is preliminary data.</text>
</comment>
<dbReference type="EMBL" id="JBHSFN010000004">
    <property type="protein sequence ID" value="MFC4586296.1"/>
    <property type="molecule type" value="Genomic_DNA"/>
</dbReference>
<dbReference type="GO" id="GO:0004497">
    <property type="term" value="F:monooxygenase activity"/>
    <property type="evidence" value="ECO:0007669"/>
    <property type="project" value="UniProtKB-KW"/>
</dbReference>
<evidence type="ECO:0000256" key="2">
    <source>
        <dbReference type="ARBA" id="ARBA00023033"/>
    </source>
</evidence>
<organism evidence="4 5">
    <name type="scientific">Sphaerisporangium corydalis</name>
    <dbReference type="NCBI Taxonomy" id="1441875"/>
    <lineage>
        <taxon>Bacteria</taxon>
        <taxon>Bacillati</taxon>
        <taxon>Actinomycetota</taxon>
        <taxon>Actinomycetes</taxon>
        <taxon>Streptosporangiales</taxon>
        <taxon>Streptosporangiaceae</taxon>
        <taxon>Sphaerisporangium</taxon>
    </lineage>
</organism>
<dbReference type="SUPFAM" id="SSF51905">
    <property type="entry name" value="FAD/NAD(P)-binding domain"/>
    <property type="match status" value="1"/>
</dbReference>
<evidence type="ECO:0000313" key="4">
    <source>
        <dbReference type="EMBL" id="MFC4586296.1"/>
    </source>
</evidence>
<accession>A0ABV9E9T0</accession>
<sequence>MSHAIVIGGGIGGLTAAAALSLRGWSVTVLERAASLDPVGSGIAIAPNALRALDTIGVGDDVRKLSALQGAAGLRRVDGRWLTRTSAEAAAARYGDPTVLLLRSTLVNLLAGRLGPAALRLGTTAHAVDPETGRVSTGDGDLEGDLVVAADGIHSAVRRALFPAHPEPVHSGVTSWRIVVPRPEGDVRGSETWGRGQVFGIMPLADGLVYAYATAPADRDGLGSATGSNGRDDPDGGREKAELARLFAGWHDPIPRLIASAAEDRILRHDLLFLDPPLPAFHVGRVALLGDAAHAMTPNLGQGACQAIEDAVVLAHVTGGSGHRPGVDLAAYTAARLARTAKIMRRSRAVCRVTLWSNPLAVRARELGMSLAGRLGDDIALRQFDDVFTWRPPVS</sequence>
<keyword evidence="1" id="KW-0560">Oxidoreductase</keyword>
<name>A0ABV9E9T0_9ACTN</name>
<feature type="domain" description="FAD-binding" evidence="3">
    <location>
        <begin position="4"/>
        <end position="161"/>
    </location>
</feature>
<keyword evidence="2 4" id="KW-0503">Monooxygenase</keyword>
<dbReference type="InterPro" id="IPR036188">
    <property type="entry name" value="FAD/NAD-bd_sf"/>
</dbReference>
<dbReference type="Gene3D" id="3.50.50.60">
    <property type="entry name" value="FAD/NAD(P)-binding domain"/>
    <property type="match status" value="1"/>
</dbReference>
<evidence type="ECO:0000256" key="1">
    <source>
        <dbReference type="ARBA" id="ARBA00023002"/>
    </source>
</evidence>
<dbReference type="Pfam" id="PF01494">
    <property type="entry name" value="FAD_binding_3"/>
    <property type="match status" value="2"/>
</dbReference>
<dbReference type="RefSeq" id="WP_262843638.1">
    <property type="nucleotide sequence ID" value="NZ_JANZYP010000020.1"/>
</dbReference>
<proteinExistence type="predicted"/>
<feature type="domain" description="FAD-binding" evidence="3">
    <location>
        <begin position="281"/>
        <end position="347"/>
    </location>
</feature>
<dbReference type="PRINTS" id="PR00420">
    <property type="entry name" value="RNGMNOXGNASE"/>
</dbReference>
<dbReference type="InterPro" id="IPR050493">
    <property type="entry name" value="FAD-dep_Monooxygenase_BioMet"/>
</dbReference>